<dbReference type="SUPFAM" id="SSF48239">
    <property type="entry name" value="Terpenoid cyclases/Protein prenyltransferases"/>
    <property type="match status" value="1"/>
</dbReference>
<dbReference type="SUPFAM" id="SSF49410">
    <property type="entry name" value="Alpha-macroglobulin receptor domain"/>
    <property type="match status" value="1"/>
</dbReference>
<evidence type="ECO:0000259" key="13">
    <source>
        <dbReference type="SMART" id="SM01361"/>
    </source>
</evidence>
<dbReference type="Pfam" id="PF07678">
    <property type="entry name" value="TED_complement"/>
    <property type="match status" value="1"/>
</dbReference>
<evidence type="ECO:0000256" key="4">
    <source>
        <dbReference type="ARBA" id="ARBA00022859"/>
    </source>
</evidence>
<dbReference type="Gene3D" id="2.60.40.1940">
    <property type="match status" value="1"/>
</dbReference>
<dbReference type="GO" id="GO:0004866">
    <property type="term" value="F:endopeptidase inhibitor activity"/>
    <property type="evidence" value="ECO:0007669"/>
    <property type="project" value="InterPro"/>
</dbReference>
<dbReference type="Gene3D" id="2.20.130.20">
    <property type="match status" value="1"/>
</dbReference>
<dbReference type="PROSITE" id="PS00477">
    <property type="entry name" value="ALPHA_2_MACROGLOBULIN"/>
    <property type="match status" value="1"/>
</dbReference>
<dbReference type="InterPro" id="IPR009048">
    <property type="entry name" value="A-macroglobulin_rcpt-bd"/>
</dbReference>
<dbReference type="InterPro" id="IPR008930">
    <property type="entry name" value="Terpenoid_cyclase/PrenylTrfase"/>
</dbReference>
<dbReference type="InterPro" id="IPR050473">
    <property type="entry name" value="A2M/Complement_sys"/>
</dbReference>
<comment type="subunit">
    <text evidence="9">Heterodimer of a TEP1-N chain and an TEP1-C chain non-covalently linked. Forms a complex composed of TEP1-N and TEP1-C heterodimer, LRIM1 and APL1C; the interaction stabilizes TEP1-N and TEP1-C heterodimer, prevents its binding to tissues while circulating in the hemolymph and protects the thioester bond from hydrolysis. Mature TEP1 and to a lesser extent full-length TEP1 interact with SPCLIP1; the interaction is induced by microbial infection.</text>
</comment>
<gene>
    <name evidence="14" type="ORF">NQ315_015806</name>
</gene>
<dbReference type="FunFam" id="2.60.40.1930:FF:000001">
    <property type="entry name" value="CD109 isoform 3"/>
    <property type="match status" value="1"/>
</dbReference>
<dbReference type="Gene3D" id="1.50.10.20">
    <property type="match status" value="1"/>
</dbReference>
<dbReference type="SMART" id="SM01360">
    <property type="entry name" value="A2M"/>
    <property type="match status" value="1"/>
</dbReference>
<evidence type="ECO:0000256" key="3">
    <source>
        <dbReference type="ARBA" id="ARBA00022729"/>
    </source>
</evidence>
<dbReference type="Pfam" id="PF07677">
    <property type="entry name" value="A2M_recep"/>
    <property type="match status" value="1"/>
</dbReference>
<dbReference type="SMART" id="SM01361">
    <property type="entry name" value="A2M_recep"/>
    <property type="match status" value="1"/>
</dbReference>
<proteinExistence type="predicted"/>
<dbReference type="InterPro" id="IPR002890">
    <property type="entry name" value="MG2"/>
</dbReference>
<evidence type="ECO:0000256" key="9">
    <source>
        <dbReference type="ARBA" id="ARBA00063781"/>
    </source>
</evidence>
<evidence type="ECO:0000313" key="15">
    <source>
        <dbReference type="Proteomes" id="UP001159042"/>
    </source>
</evidence>
<evidence type="ECO:0000256" key="7">
    <source>
        <dbReference type="ARBA" id="ARBA00023180"/>
    </source>
</evidence>
<dbReference type="Gene3D" id="2.60.40.690">
    <property type="entry name" value="Alpha-macroglobulin, receptor-binding domain"/>
    <property type="match status" value="1"/>
</dbReference>
<organism evidence="14 15">
    <name type="scientific">Exocentrus adspersus</name>
    <dbReference type="NCBI Taxonomy" id="1586481"/>
    <lineage>
        <taxon>Eukaryota</taxon>
        <taxon>Metazoa</taxon>
        <taxon>Ecdysozoa</taxon>
        <taxon>Arthropoda</taxon>
        <taxon>Hexapoda</taxon>
        <taxon>Insecta</taxon>
        <taxon>Pterygota</taxon>
        <taxon>Neoptera</taxon>
        <taxon>Endopterygota</taxon>
        <taxon>Coleoptera</taxon>
        <taxon>Polyphaga</taxon>
        <taxon>Cucujiformia</taxon>
        <taxon>Chrysomeloidea</taxon>
        <taxon>Cerambycidae</taxon>
        <taxon>Lamiinae</taxon>
        <taxon>Acanthocinini</taxon>
        <taxon>Exocentrus</taxon>
    </lineage>
</organism>
<dbReference type="InterPro" id="IPR036595">
    <property type="entry name" value="A-macroglobulin_rcpt-bd_sf"/>
</dbReference>
<dbReference type="Gene3D" id="2.60.120.1540">
    <property type="match status" value="1"/>
</dbReference>
<dbReference type="Proteomes" id="UP001159042">
    <property type="component" value="Unassembled WGS sequence"/>
</dbReference>
<sequence>MLPRYYNVIGPRVIRPNSEYHCAISLESISEPTSVTATIQGNSYNGSSFFTRDLVIIQPYTSKICALEVTDLTDGDYKLLVQGTGGLDFVTEFPLEFVDKTYSVFVQTDRQVYQPGSKILFRAIVLNSQLKPAAEVRNELLHIFITDGQGNRVKEWKGVEAVRGVFTGDVKLSSSPVLGNWNISVTIHGQTYNKTIEVAEYVLPKFIIDIQTAKHITFKENKITVDIEAKYAYGEKVKGNLTVTVFPTIFSGVLQPIFQTPYRKVLEIDGSVTVEFDIDQDLGLNDEYERVVVVDAVIQEMPTGRSQNNSVEVHIHKYDYRMELIKTANYFKPGLKYTAYVKVSKHDGTPLKSESTEITVRHGYSRVDEVYETTKHKLDQNGLVKLEYITPVEVTNATALRIEASLGDLKERMPPIPAAVSYSKNYLQVSLETDRPIINLDVEVAVNCTEPLRYINYVLMGRGDVLITNTFQVDNKKEFKFHFTATHAMVPVCHLIVYYVRPDGEMVGDALDIEVDGLLQNFVDIQINTLESEPDMDVEFTIRAQQNSYIGLLVVDENVGLLREGYDLSMRGVADELKKYDGAIGTPYPQFNKNAKQQFEWKPGASNPHSAIYESGADLLTNTHINRHKPTLEDIYLRPVFYGSSTVKPDRGLGLPLLSVTRPPLDGPYAFSRIPRPVWNKPKVFLTNEIAPTWLFNNFSSGYDGKTSLRRRIPSSLNTWSITGFSLDPLHGLGLVTSPKNLKVSKSFVVTLDLPYSVQVGEILAVPVVVSNYKNEDINVEVTLHNPEHKFEFAEVSNDVGSVKKIELYRRKKIHVKKNSGASVSFMILAVKKGSVEVKVTASSPRNQDVAIKQLLVVPGGETEYYTKSVLLDLREARNVKHSINFTIPKNVVADSEKIEVSTTGSFLAPAMIHLENLIRLPTGCGEQNLVHFMPDLIILQYLRSTRQINPAIENEAVQNMETSYQQQLTYRREDGSFSPFGSRDTNGSIWLTAYTVFALKQAKPFIYVEDSIIEKALDWLLEVQGRNGSFYETGNVLHKELQNRDGNSLALTAFTIIALTELNQRSNPLVTNAINKGLDYIARHMEEQESAYATALCSYALHLTQHSSKLSALNLLDAKSKSKANMKWWAKDTPANETKNPWRSLPRSIDVETTSYGLLSFIEANLLADAVPVLDWLLNQQNSLGGFSSSQDTAVGLLALYKLVTKLAAPTNMQVEFEYGKEGKGKFSVNKNNIMILLSTEISKDTREVNVTAQGTGLAVFKVSYQYNVNVTGPWPLFTLDPQVDKNSNTDHLQVSICAGFVSRNLSDTKESNMAVMEVTLPSGFTADVDSLPSLEVSQHVQKVETRRGNTEIVLYFNNITVEEYCPTISAFRTHKVAKQKPVPVVLYDYYDSSRRARVFYRGPTSTLCDICEDEDCGDICKQEREARINRQKSWESDFSASSTNQIKTWMLILSIVSLVYR</sequence>
<dbReference type="InterPro" id="IPR019742">
    <property type="entry name" value="MacrogloblnA2_CS"/>
</dbReference>
<dbReference type="Pfam" id="PF01835">
    <property type="entry name" value="MG2"/>
    <property type="match status" value="1"/>
</dbReference>
<dbReference type="InterPro" id="IPR001599">
    <property type="entry name" value="Macroglobln_a2"/>
</dbReference>
<dbReference type="Gene3D" id="2.60.40.2950">
    <property type="match status" value="1"/>
</dbReference>
<dbReference type="SMART" id="SM01419">
    <property type="entry name" value="Thiol-ester_cl"/>
    <property type="match status" value="1"/>
</dbReference>
<dbReference type="GO" id="GO:0002376">
    <property type="term" value="P:immune system process"/>
    <property type="evidence" value="ECO:0007669"/>
    <property type="project" value="UniProtKB-KW"/>
</dbReference>
<dbReference type="EMBL" id="JANEYG010000012">
    <property type="protein sequence ID" value="KAJ8921010.1"/>
    <property type="molecule type" value="Genomic_DNA"/>
</dbReference>
<keyword evidence="4" id="KW-0391">Immunity</keyword>
<comment type="subcellular location">
    <subcellularLocation>
        <location evidence="1">Secreted</location>
    </subcellularLocation>
</comment>
<feature type="domain" description="Alpha-2-macroglobulin bait region" evidence="11">
    <location>
        <begin position="427"/>
        <end position="562"/>
    </location>
</feature>
<dbReference type="SMART" id="SM01359">
    <property type="entry name" value="A2M_N_2"/>
    <property type="match status" value="1"/>
</dbReference>
<dbReference type="PANTHER" id="PTHR11412">
    <property type="entry name" value="MACROGLOBULIN / COMPLEMENT"/>
    <property type="match status" value="1"/>
</dbReference>
<dbReference type="InterPro" id="IPR011626">
    <property type="entry name" value="Alpha-macroglobulin_TED"/>
</dbReference>
<comment type="function">
    <text evidence="8">Binds covalently through a thioester bond to the pathogen surface resulting in pathogen clearance.</text>
</comment>
<evidence type="ECO:0000256" key="6">
    <source>
        <dbReference type="ARBA" id="ARBA00023157"/>
    </source>
</evidence>
<dbReference type="InterPro" id="IPR013783">
    <property type="entry name" value="Ig-like_fold"/>
</dbReference>
<evidence type="ECO:0000259" key="11">
    <source>
        <dbReference type="SMART" id="SM01359"/>
    </source>
</evidence>
<accession>A0AAV8W350</accession>
<dbReference type="InterPro" id="IPR011625">
    <property type="entry name" value="A2M_N_BRD"/>
</dbReference>
<dbReference type="Gene3D" id="2.60.40.1930">
    <property type="match status" value="2"/>
</dbReference>
<dbReference type="CDD" id="cd02897">
    <property type="entry name" value="A2M_2"/>
    <property type="match status" value="1"/>
</dbReference>
<evidence type="ECO:0000313" key="14">
    <source>
        <dbReference type="EMBL" id="KAJ8921010.1"/>
    </source>
</evidence>
<dbReference type="InterPro" id="IPR040839">
    <property type="entry name" value="MG4"/>
</dbReference>
<dbReference type="Pfam" id="PF17791">
    <property type="entry name" value="MG3"/>
    <property type="match status" value="1"/>
</dbReference>
<evidence type="ECO:0000256" key="1">
    <source>
        <dbReference type="ARBA" id="ARBA00004613"/>
    </source>
</evidence>
<evidence type="ECO:0000256" key="2">
    <source>
        <dbReference type="ARBA" id="ARBA00022525"/>
    </source>
</evidence>
<comment type="caution">
    <text evidence="14">The sequence shown here is derived from an EMBL/GenBank/DDBJ whole genome shotgun (WGS) entry which is preliminary data.</text>
</comment>
<evidence type="ECO:0000256" key="10">
    <source>
        <dbReference type="ARBA" id="ARBA00078071"/>
    </source>
</evidence>
<dbReference type="InterPro" id="IPR047565">
    <property type="entry name" value="Alpha-macroglob_thiol-ester_cl"/>
</dbReference>
<dbReference type="GO" id="GO:0005615">
    <property type="term" value="C:extracellular space"/>
    <property type="evidence" value="ECO:0007669"/>
    <property type="project" value="InterPro"/>
</dbReference>
<keyword evidence="6" id="KW-1015">Disulfide bond</keyword>
<dbReference type="Gene3D" id="2.60.40.10">
    <property type="entry name" value="Immunoglobulins"/>
    <property type="match status" value="2"/>
</dbReference>
<keyword evidence="2" id="KW-0964">Secreted</keyword>
<dbReference type="InterPro" id="IPR041555">
    <property type="entry name" value="MG3"/>
</dbReference>
<keyword evidence="3" id="KW-0732">Signal</keyword>
<keyword evidence="7" id="KW-0325">Glycoprotein</keyword>
<name>A0AAV8W350_9CUCU</name>
<dbReference type="Pfam" id="PF00207">
    <property type="entry name" value="A2M"/>
    <property type="match status" value="1"/>
</dbReference>
<evidence type="ECO:0000256" key="5">
    <source>
        <dbReference type="ARBA" id="ARBA00022966"/>
    </source>
</evidence>
<dbReference type="Pfam" id="PF07703">
    <property type="entry name" value="A2M_BRD"/>
    <property type="match status" value="1"/>
</dbReference>
<evidence type="ECO:0000256" key="8">
    <source>
        <dbReference type="ARBA" id="ARBA00057615"/>
    </source>
</evidence>
<protein>
    <recommendedName>
        <fullName evidence="10">TEP1-F</fullName>
    </recommendedName>
</protein>
<dbReference type="Pfam" id="PF17789">
    <property type="entry name" value="MG4"/>
    <property type="match status" value="1"/>
</dbReference>
<dbReference type="PANTHER" id="PTHR11412:SF136">
    <property type="entry name" value="CD109 ANTIGEN"/>
    <property type="match status" value="1"/>
</dbReference>
<keyword evidence="15" id="KW-1185">Reference proteome</keyword>
<evidence type="ECO:0000259" key="12">
    <source>
        <dbReference type="SMART" id="SM01360"/>
    </source>
</evidence>
<feature type="domain" description="Alpha-2-macroglobulin" evidence="12">
    <location>
        <begin position="693"/>
        <end position="784"/>
    </location>
</feature>
<reference evidence="14 15" key="1">
    <citation type="journal article" date="2023" name="Insect Mol. Biol.">
        <title>Genome sequencing provides insights into the evolution of gene families encoding plant cell wall-degrading enzymes in longhorned beetles.</title>
        <authorList>
            <person name="Shin N.R."/>
            <person name="Okamura Y."/>
            <person name="Kirsch R."/>
            <person name="Pauchet Y."/>
        </authorList>
    </citation>
    <scope>NUCLEOTIDE SEQUENCE [LARGE SCALE GENOMIC DNA]</scope>
    <source>
        <strain evidence="14">EAD_L_NR</strain>
    </source>
</reference>
<keyword evidence="5" id="KW-0882">Thioester bond</keyword>
<dbReference type="InterPro" id="IPR041813">
    <property type="entry name" value="A2M_TED"/>
</dbReference>
<feature type="domain" description="Alpha-macroglobulin receptor-binding" evidence="13">
    <location>
        <begin position="1313"/>
        <end position="1402"/>
    </location>
</feature>